<dbReference type="RefSeq" id="WP_235001212.1">
    <property type="nucleotide sequence ID" value="NZ_FUWS01000024.1"/>
</dbReference>
<gene>
    <name evidence="2" type="ORF">SAMN02745673_04991</name>
</gene>
<dbReference type="AlphaFoldDB" id="A0A1T4TH22"/>
<evidence type="ECO:0000313" key="2">
    <source>
        <dbReference type="EMBL" id="SKA39529.1"/>
    </source>
</evidence>
<name>A0A1T4TH22_9ACTN</name>
<feature type="domain" description="DUF5753" evidence="1">
    <location>
        <begin position="106"/>
        <end position="284"/>
    </location>
</feature>
<dbReference type="Proteomes" id="UP000190637">
    <property type="component" value="Unassembled WGS sequence"/>
</dbReference>
<reference evidence="2 3" key="1">
    <citation type="submission" date="2017-02" db="EMBL/GenBank/DDBJ databases">
        <authorList>
            <person name="Peterson S.W."/>
        </authorList>
    </citation>
    <scope>NUCLEOTIDE SEQUENCE [LARGE SCALE GENOMIC DNA]</scope>
    <source>
        <strain evidence="2 3">DSM 45154</strain>
    </source>
</reference>
<keyword evidence="3" id="KW-1185">Reference proteome</keyword>
<dbReference type="EMBL" id="FUWS01000024">
    <property type="protein sequence ID" value="SKA39529.1"/>
    <property type="molecule type" value="Genomic_DNA"/>
</dbReference>
<dbReference type="Gene3D" id="1.10.260.40">
    <property type="entry name" value="lambda repressor-like DNA-binding domains"/>
    <property type="match status" value="1"/>
</dbReference>
<dbReference type="Pfam" id="PF13560">
    <property type="entry name" value="HTH_31"/>
    <property type="match status" value="1"/>
</dbReference>
<organism evidence="2 3">
    <name type="scientific">Marinactinospora thermotolerans DSM 45154</name>
    <dbReference type="NCBI Taxonomy" id="1122192"/>
    <lineage>
        <taxon>Bacteria</taxon>
        <taxon>Bacillati</taxon>
        <taxon>Actinomycetota</taxon>
        <taxon>Actinomycetes</taxon>
        <taxon>Streptosporangiales</taxon>
        <taxon>Nocardiopsidaceae</taxon>
        <taxon>Marinactinospora</taxon>
    </lineage>
</organism>
<accession>A0A1T4TH22</accession>
<dbReference type="InterPro" id="IPR010982">
    <property type="entry name" value="Lambda_DNA-bd_dom_sf"/>
</dbReference>
<sequence>MPSPTLRRRRLSRLLYALREERGLTAKAVAAQAKERSGRVRGWSESKLNRLESGEWKRAKVDDIATLLDIYGITDPAEREAYFVLAREAGQQGWWASYGDALGSGQFVGLETEARSIRTCEMMAIPGLLQTEDYARAIIQASTAAVGDPLDERDLDRRVEARMLRKSILLGRNDPPTYWAVIGEAALLHITPCLKGQLKYLLEMGERANIGIQVLPVSRGPHAAMTGQFVILDFLAPDPPVVYLEALSEEIYLETPDEIRRYQQIYSHVQAEALPVGDSRAFIRSRLSELQ</sequence>
<dbReference type="GO" id="GO:0003677">
    <property type="term" value="F:DNA binding"/>
    <property type="evidence" value="ECO:0007669"/>
    <property type="project" value="InterPro"/>
</dbReference>
<protein>
    <submittedName>
        <fullName evidence="2">Helix-turn-helix domain-containing protein</fullName>
    </submittedName>
</protein>
<dbReference type="InterPro" id="IPR043917">
    <property type="entry name" value="DUF5753"/>
</dbReference>
<dbReference type="Pfam" id="PF19054">
    <property type="entry name" value="DUF5753"/>
    <property type="match status" value="1"/>
</dbReference>
<evidence type="ECO:0000313" key="3">
    <source>
        <dbReference type="Proteomes" id="UP000190637"/>
    </source>
</evidence>
<proteinExistence type="predicted"/>
<dbReference type="STRING" id="1122192.SAMN02745673_04991"/>
<dbReference type="SUPFAM" id="SSF47413">
    <property type="entry name" value="lambda repressor-like DNA-binding domains"/>
    <property type="match status" value="1"/>
</dbReference>
<evidence type="ECO:0000259" key="1">
    <source>
        <dbReference type="Pfam" id="PF19054"/>
    </source>
</evidence>